<dbReference type="Proteomes" id="UP001226720">
    <property type="component" value="Unassembled WGS sequence"/>
</dbReference>
<dbReference type="GeneID" id="301327452"/>
<protein>
    <recommendedName>
        <fullName evidence="4">ABC transporter permease</fullName>
    </recommendedName>
</protein>
<sequence>MMKKYGIPILTAFVILLLIFLHQLSILQEKPDEEWSRTVDLNVSAQDSQVFTQNQKDQTTLYFSGDPVRKVTVNEQLNVETEDMNYAIPEGYSFYVDEQQAIYKKSDALVYSTNGKEKTIAENIEGLHASDNGIVAWSRHQLNFVTPEGTIESATTVSPYIKNAVLTEDGKALLYAQTDAMNQFFTLKQGSKPEMIYETALSSGELFSNLQAISTDNGLVFTYTAFASRQGTRIVDTYYGESANGEAAEVNLLKITNGETGNEITRPNYFSLNEINGEPHLLFSANGAISPKREVISIYEATQNNDEWIASRRSTSEELSIRPISVSGNSVIWMDKEKSGFVLHGSSTSQDVVESSNATSGEDLKIALFYTFTAVVGMFAMLAFSFGFLILPAVGLMYLYFANTTAIEQDKKWVEWTIVLLCVGSQMIFLPSILDGPFQYLAPTYLTFPGAAFIWPIIIFLISFSISRLGQDQEWTILQRTSYQLGLNLGILIFLLGPYIL</sequence>
<proteinExistence type="predicted"/>
<feature type="transmembrane region" description="Helical" evidence="1">
    <location>
        <begin position="368"/>
        <end position="401"/>
    </location>
</feature>
<reference evidence="2" key="1">
    <citation type="submission" date="2023-07" db="EMBL/GenBank/DDBJ databases">
        <title>Genomic Encyclopedia of Type Strains, Phase IV (KMG-IV): sequencing the most valuable type-strain genomes for metagenomic binning, comparative biology and taxonomic classification.</title>
        <authorList>
            <person name="Goeker M."/>
        </authorList>
    </citation>
    <scope>NUCLEOTIDE SEQUENCE [LARGE SCALE GENOMIC DNA]</scope>
    <source>
        <strain evidence="2">JSM 076093</strain>
    </source>
</reference>
<dbReference type="EMBL" id="JAUSWM010000001">
    <property type="protein sequence ID" value="MDQ0481166.1"/>
    <property type="molecule type" value="Genomic_DNA"/>
</dbReference>
<comment type="caution">
    <text evidence="2">The sequence shown here is derived from an EMBL/GenBank/DDBJ whole genome shotgun (WGS) entry which is preliminary data.</text>
</comment>
<feature type="transmembrane region" description="Helical" evidence="1">
    <location>
        <begin position="413"/>
        <end position="434"/>
    </location>
</feature>
<feature type="transmembrane region" description="Helical" evidence="1">
    <location>
        <begin position="481"/>
        <end position="500"/>
    </location>
</feature>
<name>A0ABU0JY26_9BACL</name>
<keyword evidence="1" id="KW-1133">Transmembrane helix</keyword>
<evidence type="ECO:0000256" key="1">
    <source>
        <dbReference type="SAM" id="Phobius"/>
    </source>
</evidence>
<gene>
    <name evidence="2" type="ORF">QO000_000119</name>
</gene>
<dbReference type="RefSeq" id="WP_301551891.1">
    <property type="nucleotide sequence ID" value="NZ_JAQRMZ010000005.1"/>
</dbReference>
<evidence type="ECO:0000313" key="3">
    <source>
        <dbReference type="Proteomes" id="UP001226720"/>
    </source>
</evidence>
<evidence type="ECO:0008006" key="4">
    <source>
        <dbReference type="Google" id="ProtNLM"/>
    </source>
</evidence>
<feature type="transmembrane region" description="Helical" evidence="1">
    <location>
        <begin position="446"/>
        <end position="469"/>
    </location>
</feature>
<organism evidence="2 3">
    <name type="scientific">Guptibacillus hwajinpoensis</name>
    <dbReference type="NCBI Taxonomy" id="208199"/>
    <lineage>
        <taxon>Bacteria</taxon>
        <taxon>Bacillati</taxon>
        <taxon>Bacillota</taxon>
        <taxon>Bacilli</taxon>
        <taxon>Bacillales</taxon>
        <taxon>Guptibacillaceae</taxon>
        <taxon>Guptibacillus</taxon>
    </lineage>
</organism>
<keyword evidence="1" id="KW-0472">Membrane</keyword>
<keyword evidence="1" id="KW-0812">Transmembrane</keyword>
<accession>A0ABU0JY26</accession>
<keyword evidence="3" id="KW-1185">Reference proteome</keyword>
<evidence type="ECO:0000313" key="2">
    <source>
        <dbReference type="EMBL" id="MDQ0481166.1"/>
    </source>
</evidence>